<keyword evidence="1" id="KW-0378">Hydrolase</keyword>
<sequence length="363" mass="41918">MELPPPSVLAHVVDVHCHPTDTDIPDGFPDDLHITICAMSARTRDQPLVRELATRCPDKVIPAFGYHPWWAHQIALTKPESKRKHYESLLLSSSPSEEDLAAFEKVLENQPEPRLFDDILLEVRKNLSDFPSALVGEIGLDRPVRIPYDYDATPRVLSQFTIPFEHQLKIFEAQLELAVELKRNVSMHSVRAHDATMQVFERIAEKFGDKFWDVSVDLHSCGASAQMWKEFERKFCNVFISPSTIHNTRSENYKKLVETVSPKRLLIESDYYTISDLTSQTIKMLNTVSEIKGWPIEQEWIDEEDTDGVNTRPKIPEEEWGAVRRLESNWKAFLRGGHRPEQKILSKFKRFHNDWVSDEADEA</sequence>
<evidence type="ECO:0000313" key="2">
    <source>
        <dbReference type="Proteomes" id="UP000886501"/>
    </source>
</evidence>
<name>A0ACB6ZM97_THEGA</name>
<evidence type="ECO:0000313" key="1">
    <source>
        <dbReference type="EMBL" id="KAF9650531.1"/>
    </source>
</evidence>
<protein>
    <submittedName>
        <fullName evidence="1">Metallo-dependent hydrolase</fullName>
    </submittedName>
</protein>
<gene>
    <name evidence="1" type="ORF">BDM02DRAFT_3165019</name>
</gene>
<dbReference type="Proteomes" id="UP000886501">
    <property type="component" value="Unassembled WGS sequence"/>
</dbReference>
<keyword evidence="2" id="KW-1185">Reference proteome</keyword>
<comment type="caution">
    <text evidence="1">The sequence shown here is derived from an EMBL/GenBank/DDBJ whole genome shotgun (WGS) entry which is preliminary data.</text>
</comment>
<dbReference type="EMBL" id="MU117984">
    <property type="protein sequence ID" value="KAF9650531.1"/>
    <property type="molecule type" value="Genomic_DNA"/>
</dbReference>
<proteinExistence type="predicted"/>
<reference evidence="1" key="2">
    <citation type="journal article" date="2020" name="Nat. Commun.">
        <title>Large-scale genome sequencing of mycorrhizal fungi provides insights into the early evolution of symbiotic traits.</title>
        <authorList>
            <person name="Miyauchi S."/>
            <person name="Kiss E."/>
            <person name="Kuo A."/>
            <person name="Drula E."/>
            <person name="Kohler A."/>
            <person name="Sanchez-Garcia M."/>
            <person name="Morin E."/>
            <person name="Andreopoulos B."/>
            <person name="Barry K.W."/>
            <person name="Bonito G."/>
            <person name="Buee M."/>
            <person name="Carver A."/>
            <person name="Chen C."/>
            <person name="Cichocki N."/>
            <person name="Clum A."/>
            <person name="Culley D."/>
            <person name="Crous P.W."/>
            <person name="Fauchery L."/>
            <person name="Girlanda M."/>
            <person name="Hayes R.D."/>
            <person name="Keri Z."/>
            <person name="LaButti K."/>
            <person name="Lipzen A."/>
            <person name="Lombard V."/>
            <person name="Magnuson J."/>
            <person name="Maillard F."/>
            <person name="Murat C."/>
            <person name="Nolan M."/>
            <person name="Ohm R.A."/>
            <person name="Pangilinan J."/>
            <person name="Pereira M.F."/>
            <person name="Perotto S."/>
            <person name="Peter M."/>
            <person name="Pfister S."/>
            <person name="Riley R."/>
            <person name="Sitrit Y."/>
            <person name="Stielow J.B."/>
            <person name="Szollosi G."/>
            <person name="Zifcakova L."/>
            <person name="Stursova M."/>
            <person name="Spatafora J.W."/>
            <person name="Tedersoo L."/>
            <person name="Vaario L.M."/>
            <person name="Yamada A."/>
            <person name="Yan M."/>
            <person name="Wang P."/>
            <person name="Xu J."/>
            <person name="Bruns T."/>
            <person name="Baldrian P."/>
            <person name="Vilgalys R."/>
            <person name="Dunand C."/>
            <person name="Henrissat B."/>
            <person name="Grigoriev I.V."/>
            <person name="Hibbett D."/>
            <person name="Nagy L.G."/>
            <person name="Martin F.M."/>
        </authorList>
    </citation>
    <scope>NUCLEOTIDE SEQUENCE</scope>
    <source>
        <strain evidence="1">P2</strain>
    </source>
</reference>
<accession>A0ACB6ZM97</accession>
<organism evidence="1 2">
    <name type="scientific">Thelephora ganbajun</name>
    <name type="common">Ganba fungus</name>
    <dbReference type="NCBI Taxonomy" id="370292"/>
    <lineage>
        <taxon>Eukaryota</taxon>
        <taxon>Fungi</taxon>
        <taxon>Dikarya</taxon>
        <taxon>Basidiomycota</taxon>
        <taxon>Agaricomycotina</taxon>
        <taxon>Agaricomycetes</taxon>
        <taxon>Thelephorales</taxon>
        <taxon>Thelephoraceae</taxon>
        <taxon>Thelephora</taxon>
    </lineage>
</organism>
<reference evidence="1" key="1">
    <citation type="submission" date="2019-10" db="EMBL/GenBank/DDBJ databases">
        <authorList>
            <consortium name="DOE Joint Genome Institute"/>
            <person name="Kuo A."/>
            <person name="Miyauchi S."/>
            <person name="Kiss E."/>
            <person name="Drula E."/>
            <person name="Kohler A."/>
            <person name="Sanchez-Garcia M."/>
            <person name="Andreopoulos B."/>
            <person name="Barry K.W."/>
            <person name="Bonito G."/>
            <person name="Buee M."/>
            <person name="Carver A."/>
            <person name="Chen C."/>
            <person name="Cichocki N."/>
            <person name="Clum A."/>
            <person name="Culley D."/>
            <person name="Crous P.W."/>
            <person name="Fauchery L."/>
            <person name="Girlanda M."/>
            <person name="Hayes R."/>
            <person name="Keri Z."/>
            <person name="Labutti K."/>
            <person name="Lipzen A."/>
            <person name="Lombard V."/>
            <person name="Magnuson J."/>
            <person name="Maillard F."/>
            <person name="Morin E."/>
            <person name="Murat C."/>
            <person name="Nolan M."/>
            <person name="Ohm R."/>
            <person name="Pangilinan J."/>
            <person name="Pereira M."/>
            <person name="Perotto S."/>
            <person name="Peter M."/>
            <person name="Riley R."/>
            <person name="Sitrit Y."/>
            <person name="Stielow B."/>
            <person name="Szollosi G."/>
            <person name="Zifcakova L."/>
            <person name="Stursova M."/>
            <person name="Spatafora J.W."/>
            <person name="Tedersoo L."/>
            <person name="Vaario L.-M."/>
            <person name="Yamada A."/>
            <person name="Yan M."/>
            <person name="Wang P."/>
            <person name="Xu J."/>
            <person name="Bruns T."/>
            <person name="Baldrian P."/>
            <person name="Vilgalys R."/>
            <person name="Henrissat B."/>
            <person name="Grigoriev I.V."/>
            <person name="Hibbett D."/>
            <person name="Nagy L.G."/>
            <person name="Martin F.M."/>
        </authorList>
    </citation>
    <scope>NUCLEOTIDE SEQUENCE</scope>
    <source>
        <strain evidence="1">P2</strain>
    </source>
</reference>